<keyword evidence="1" id="KW-0812">Transmembrane</keyword>
<evidence type="ECO:0000313" key="3">
    <source>
        <dbReference type="Proteomes" id="UP000517523"/>
    </source>
</evidence>
<keyword evidence="1" id="KW-0472">Membrane</keyword>
<evidence type="ECO:0000313" key="2">
    <source>
        <dbReference type="EMBL" id="MBB3129026.1"/>
    </source>
</evidence>
<name>A0A839TQC0_9BACL</name>
<sequence length="41" mass="4841">MIWSFIAGLIYKHFPWWLRKIVLDLISAMLFCLGLYILIAA</sequence>
<comment type="caution">
    <text evidence="2">The sequence shown here is derived from an EMBL/GenBank/DDBJ whole genome shotgun (WGS) entry which is preliminary data.</text>
</comment>
<proteinExistence type="predicted"/>
<reference evidence="2 3" key="1">
    <citation type="submission" date="2020-08" db="EMBL/GenBank/DDBJ databases">
        <title>Genomic Encyclopedia of Type Strains, Phase III (KMG-III): the genomes of soil and plant-associated and newly described type strains.</title>
        <authorList>
            <person name="Whitman W."/>
        </authorList>
    </citation>
    <scope>NUCLEOTIDE SEQUENCE [LARGE SCALE GENOMIC DNA]</scope>
    <source>
        <strain evidence="2 3">CECT 5831</strain>
    </source>
</reference>
<accession>A0A839TQC0</accession>
<protein>
    <submittedName>
        <fullName evidence="2">Uncharacterized protein</fullName>
    </submittedName>
</protein>
<dbReference type="AlphaFoldDB" id="A0A839TQC0"/>
<feature type="transmembrane region" description="Helical" evidence="1">
    <location>
        <begin position="21"/>
        <end position="39"/>
    </location>
</feature>
<gene>
    <name evidence="2" type="ORF">FHS19_003701</name>
</gene>
<dbReference type="Proteomes" id="UP000517523">
    <property type="component" value="Unassembled WGS sequence"/>
</dbReference>
<keyword evidence="1" id="KW-1133">Transmembrane helix</keyword>
<dbReference type="EMBL" id="JACHXJ010000003">
    <property type="protein sequence ID" value="MBB3129026.1"/>
    <property type="molecule type" value="Genomic_DNA"/>
</dbReference>
<organism evidence="2 3">
    <name type="scientific">Paenibacillus rhizosphaerae</name>
    <dbReference type="NCBI Taxonomy" id="297318"/>
    <lineage>
        <taxon>Bacteria</taxon>
        <taxon>Bacillati</taxon>
        <taxon>Bacillota</taxon>
        <taxon>Bacilli</taxon>
        <taxon>Bacillales</taxon>
        <taxon>Paenibacillaceae</taxon>
        <taxon>Paenibacillus</taxon>
    </lineage>
</organism>
<evidence type="ECO:0000256" key="1">
    <source>
        <dbReference type="SAM" id="Phobius"/>
    </source>
</evidence>